<accession>A0A0F8YHU6</accession>
<evidence type="ECO:0000313" key="1">
    <source>
        <dbReference type="EMBL" id="KKK80948.1"/>
    </source>
</evidence>
<comment type="caution">
    <text evidence="1">The sequence shown here is derived from an EMBL/GenBank/DDBJ whole genome shotgun (WGS) entry which is preliminary data.</text>
</comment>
<dbReference type="EMBL" id="LAZR01053347">
    <property type="protein sequence ID" value="KKK80948.1"/>
    <property type="molecule type" value="Genomic_DNA"/>
</dbReference>
<protein>
    <submittedName>
        <fullName evidence="1">Uncharacterized protein</fullName>
    </submittedName>
</protein>
<sequence>MCELCNLKRKTQWYYVNENFIICDCRSCGIRMLVFRAHGPRPKIEHNEARELIIWLYGNRIIKVRMKPKKITLHEHWHIILEEES</sequence>
<proteinExistence type="predicted"/>
<reference evidence="1" key="1">
    <citation type="journal article" date="2015" name="Nature">
        <title>Complex archaea that bridge the gap between prokaryotes and eukaryotes.</title>
        <authorList>
            <person name="Spang A."/>
            <person name="Saw J.H."/>
            <person name="Jorgensen S.L."/>
            <person name="Zaremba-Niedzwiedzka K."/>
            <person name="Martijn J."/>
            <person name="Lind A.E."/>
            <person name="van Eijk R."/>
            <person name="Schleper C."/>
            <person name="Guy L."/>
            <person name="Ettema T.J."/>
        </authorList>
    </citation>
    <scope>NUCLEOTIDE SEQUENCE</scope>
</reference>
<gene>
    <name evidence="1" type="ORF">LCGC14_2818390</name>
</gene>
<name>A0A0F8YHU6_9ZZZZ</name>
<organism evidence="1">
    <name type="scientific">marine sediment metagenome</name>
    <dbReference type="NCBI Taxonomy" id="412755"/>
    <lineage>
        <taxon>unclassified sequences</taxon>
        <taxon>metagenomes</taxon>
        <taxon>ecological metagenomes</taxon>
    </lineage>
</organism>
<dbReference type="AlphaFoldDB" id="A0A0F8YHU6"/>